<dbReference type="InterPro" id="IPR011990">
    <property type="entry name" value="TPR-like_helical_dom_sf"/>
</dbReference>
<dbReference type="SMART" id="SM01043">
    <property type="entry name" value="BTAD"/>
    <property type="match status" value="1"/>
</dbReference>
<gene>
    <name evidence="6" type="ORF">J2S42_002217</name>
</gene>
<dbReference type="SMART" id="SM00862">
    <property type="entry name" value="Trans_reg_C"/>
    <property type="match status" value="1"/>
</dbReference>
<dbReference type="Pfam" id="PF00486">
    <property type="entry name" value="Trans_reg_C"/>
    <property type="match status" value="1"/>
</dbReference>
<evidence type="ECO:0000313" key="7">
    <source>
        <dbReference type="Proteomes" id="UP001240236"/>
    </source>
</evidence>
<feature type="compositionally biased region" description="Basic and acidic residues" evidence="4">
    <location>
        <begin position="359"/>
        <end position="370"/>
    </location>
</feature>
<protein>
    <submittedName>
        <fullName evidence="6">ATPase/DNA-binding SARP family transcriptional activator</fullName>
    </submittedName>
</protein>
<dbReference type="Gene3D" id="3.40.50.300">
    <property type="entry name" value="P-loop containing nucleotide triphosphate hydrolases"/>
    <property type="match status" value="1"/>
</dbReference>
<feature type="domain" description="OmpR/PhoB-type" evidence="5">
    <location>
        <begin position="1"/>
        <end position="90"/>
    </location>
</feature>
<comment type="caution">
    <text evidence="6">The sequence shown here is derived from an EMBL/GenBank/DDBJ whole genome shotgun (WGS) entry which is preliminary data.</text>
</comment>
<dbReference type="Gene3D" id="1.25.40.10">
    <property type="entry name" value="Tetratricopeptide repeat domain"/>
    <property type="match status" value="2"/>
</dbReference>
<feature type="DNA-binding region" description="OmpR/PhoB-type" evidence="3">
    <location>
        <begin position="1"/>
        <end position="90"/>
    </location>
</feature>
<dbReference type="InterPro" id="IPR005158">
    <property type="entry name" value="BTAD"/>
</dbReference>
<dbReference type="SUPFAM" id="SSF52540">
    <property type="entry name" value="P-loop containing nucleoside triphosphate hydrolases"/>
    <property type="match status" value="1"/>
</dbReference>
<evidence type="ECO:0000259" key="5">
    <source>
        <dbReference type="PROSITE" id="PS51755"/>
    </source>
</evidence>
<dbReference type="GO" id="GO:0000160">
    <property type="term" value="P:phosphorelay signal transduction system"/>
    <property type="evidence" value="ECO:0007669"/>
    <property type="project" value="InterPro"/>
</dbReference>
<dbReference type="EMBL" id="JAUSUZ010000001">
    <property type="protein sequence ID" value="MDQ0365548.1"/>
    <property type="molecule type" value="Genomic_DNA"/>
</dbReference>
<dbReference type="InterPro" id="IPR027417">
    <property type="entry name" value="P-loop_NTPase"/>
</dbReference>
<dbReference type="AlphaFoldDB" id="A0AAE3VWK2"/>
<sequence>MRVGILGSLEVAADGVAVEVAGGRLRALLIRLALDPGRAVSVGTLADALWGDETPGDPVGAVQQLVSRLRRALPDGGVLRSTPAGYVLELPADAVDAVRFERLVAEGRRELRAGRAAEAGAVLREALRLWRGAALADAADAPYAQGAAARLEELRLAAAEDRAEAELTAAGDTGVPAELIAELGELEAAHPLRERIHALRMRALIADGRVAEALTGYAELRERLAGTLGVDPSPEVQAVHLAALRQRPEPAGTPVAGTNLRAPITSFVGRGAERALLIKQLTEGRLVTLVGPGGAGKTRLATTVAHEIHAGTGATTPALTAVAAARPAAAGDGRAREGGGGRAGDGRDGHPGTAVAPREPARDQRPEDGGPRGGVWLVELAPVAADGDVAQAALGALQKLRVASFGAARAPGGTVDRLVELLAPHDAVLVLDNCEHVVAGAARLADELLGSCPRLRIIATSRERLGIAGEALCPVPPLDPPPWAGVTAAEALGWASVRLFRDRAVAVRPDFAVDATTVDAVVEVCRRLDGMPLAIELAAARLRALPIQEVVRRLDDRFALLTGGSRTALPRHRTLRAVVSWSWDLLDETEALLAARLAVFPGAFTLADAEAVGDVPGEVLLSLVDRSLVQTASAADAAEPRYRMLDTIAAYAAERLDASGGTHATRVVHARHFLALAEEAEPHLRRAAQLEWLARLDGAHDDLIAALRFAAEIKDQDTTVRLTAALGMYWIITGKQAEALEWCELASALPGPAPAGARLIVLVGRLMPRFTEIDQRAGVAEIRARLDALGDAERRHPFFALIEAALPIFAEDMPAALAVIERHLAGPDPWLRAMMHLIRSHVRENDGDPAGRRHELETAAGIFRDLGERMGLAMTLTELSEALAFGGEFDAALAVLDESITLLRTLNVTDDVAHQRIWRALIAARQGGPEHARAEFEAVLAECDLSGSLRAQSFAYVTFGSAFAALGDLDRAESQLLRSRALMAVARTAPPQVDVLIDCGLAVIAAERGDAAAAAALIPGAVAAGLRTADVPVVARTAVALAFVRRAEGRPAEAAELLGAAESIRGGPDRLSLDHAVLTERLTAELGADVFADARARGRSLSREAAIALLPD</sequence>
<dbReference type="SUPFAM" id="SSF48452">
    <property type="entry name" value="TPR-like"/>
    <property type="match status" value="2"/>
</dbReference>
<name>A0AAE3VWK2_9ACTN</name>
<dbReference type="InterPro" id="IPR001867">
    <property type="entry name" value="OmpR/PhoB-type_DNA-bd"/>
</dbReference>
<keyword evidence="7" id="KW-1185">Reference proteome</keyword>
<dbReference type="PROSITE" id="PS51755">
    <property type="entry name" value="OMPR_PHOB"/>
    <property type="match status" value="1"/>
</dbReference>
<dbReference type="GO" id="GO:0006355">
    <property type="term" value="P:regulation of DNA-templated transcription"/>
    <property type="evidence" value="ECO:0007669"/>
    <property type="project" value="InterPro"/>
</dbReference>
<dbReference type="InterPro" id="IPR058852">
    <property type="entry name" value="HTH_77"/>
</dbReference>
<dbReference type="SUPFAM" id="SSF46894">
    <property type="entry name" value="C-terminal effector domain of the bipartite response regulators"/>
    <property type="match status" value="1"/>
</dbReference>
<evidence type="ECO:0000256" key="3">
    <source>
        <dbReference type="PROSITE-ProRule" id="PRU01091"/>
    </source>
</evidence>
<dbReference type="Gene3D" id="1.10.10.10">
    <property type="entry name" value="Winged helix-like DNA-binding domain superfamily/Winged helix DNA-binding domain"/>
    <property type="match status" value="1"/>
</dbReference>
<evidence type="ECO:0000256" key="1">
    <source>
        <dbReference type="ARBA" id="ARBA00005820"/>
    </source>
</evidence>
<dbReference type="InterPro" id="IPR036388">
    <property type="entry name" value="WH-like_DNA-bd_sf"/>
</dbReference>
<feature type="region of interest" description="Disordered" evidence="4">
    <location>
        <begin position="324"/>
        <end position="374"/>
    </location>
</feature>
<dbReference type="PANTHER" id="PTHR47691:SF3">
    <property type="entry name" value="HTH-TYPE TRANSCRIPTIONAL REGULATOR RV0890C-RELATED"/>
    <property type="match status" value="1"/>
</dbReference>
<proteinExistence type="inferred from homology"/>
<keyword evidence="2 3" id="KW-0238">DNA-binding</keyword>
<evidence type="ECO:0000313" key="6">
    <source>
        <dbReference type="EMBL" id="MDQ0365548.1"/>
    </source>
</evidence>
<dbReference type="Pfam" id="PF25872">
    <property type="entry name" value="HTH_77"/>
    <property type="match status" value="1"/>
</dbReference>
<dbReference type="InterPro" id="IPR016032">
    <property type="entry name" value="Sig_transdc_resp-reg_C-effctor"/>
</dbReference>
<organism evidence="6 7">
    <name type="scientific">Catenuloplanes indicus</name>
    <dbReference type="NCBI Taxonomy" id="137267"/>
    <lineage>
        <taxon>Bacteria</taxon>
        <taxon>Bacillati</taxon>
        <taxon>Actinomycetota</taxon>
        <taxon>Actinomycetes</taxon>
        <taxon>Micromonosporales</taxon>
        <taxon>Micromonosporaceae</taxon>
        <taxon>Catenuloplanes</taxon>
    </lineage>
</organism>
<dbReference type="GO" id="GO:0003677">
    <property type="term" value="F:DNA binding"/>
    <property type="evidence" value="ECO:0007669"/>
    <property type="project" value="UniProtKB-UniRule"/>
</dbReference>
<dbReference type="Pfam" id="PF03704">
    <property type="entry name" value="BTAD"/>
    <property type="match status" value="1"/>
</dbReference>
<dbReference type="RefSeq" id="WP_307238203.1">
    <property type="nucleotide sequence ID" value="NZ_JAUSUZ010000001.1"/>
</dbReference>
<evidence type="ECO:0000256" key="4">
    <source>
        <dbReference type="SAM" id="MobiDB-lite"/>
    </source>
</evidence>
<dbReference type="CDD" id="cd15831">
    <property type="entry name" value="BTAD"/>
    <property type="match status" value="1"/>
</dbReference>
<dbReference type="Proteomes" id="UP001240236">
    <property type="component" value="Unassembled WGS sequence"/>
</dbReference>
<dbReference type="PANTHER" id="PTHR47691">
    <property type="entry name" value="REGULATOR-RELATED"/>
    <property type="match status" value="1"/>
</dbReference>
<accession>A0AAE3VWK2</accession>
<comment type="similarity">
    <text evidence="1">Belongs to the AfsR/DnrI/RedD regulatory family.</text>
</comment>
<feature type="compositionally biased region" description="Basic and acidic residues" evidence="4">
    <location>
        <begin position="333"/>
        <end position="350"/>
    </location>
</feature>
<reference evidence="6 7" key="1">
    <citation type="submission" date="2023-07" db="EMBL/GenBank/DDBJ databases">
        <title>Sequencing the genomes of 1000 actinobacteria strains.</title>
        <authorList>
            <person name="Klenk H.-P."/>
        </authorList>
    </citation>
    <scope>NUCLEOTIDE SEQUENCE [LARGE SCALE GENOMIC DNA]</scope>
    <source>
        <strain evidence="6 7">DSM 44709</strain>
    </source>
</reference>
<evidence type="ECO:0000256" key="2">
    <source>
        <dbReference type="ARBA" id="ARBA00023125"/>
    </source>
</evidence>